<dbReference type="InterPro" id="IPR014001">
    <property type="entry name" value="Helicase_ATP-bd"/>
</dbReference>
<dbReference type="InterPro" id="IPR049730">
    <property type="entry name" value="SNF2/RAD54-like_C"/>
</dbReference>
<dbReference type="PROSITE" id="PS51192">
    <property type="entry name" value="HELICASE_ATP_BIND_1"/>
    <property type="match status" value="1"/>
</dbReference>
<evidence type="ECO:0000256" key="1">
    <source>
        <dbReference type="ARBA" id="ARBA00022741"/>
    </source>
</evidence>
<dbReference type="SUPFAM" id="SSF52540">
    <property type="entry name" value="P-loop containing nucleoside triphosphate hydrolases"/>
    <property type="match status" value="2"/>
</dbReference>
<dbReference type="InterPro" id="IPR000330">
    <property type="entry name" value="SNF2_N"/>
</dbReference>
<dbReference type="RefSeq" id="WP_015731904.1">
    <property type="nucleotide sequence ID" value="NC_013410.1"/>
</dbReference>
<sequence length="876" mass="98205">MQQGDIVIHKEFGRGKIEAVLTDSQVVVRFDSDRQNGKFISISELAPVASFSDQLSASVDNEIEKKALVHIQGEVVKFINNSWGLFSSSSIELLPHQLWVCKQVLSRWPIGYVIADDVGLGKTIEAGLIMTSLFSTGKVRRILILAPAKLVGQWQERMKSMFNLGFFAYSTEVEKTNPDFWTSATFVVASASTMQADSHGRFDHLCDAPAWDLVVVDEAHHMNAEEQGNKTLQFKLFEMLQENGKIVSSLLFTGTPHRGKNYGFWSLMSLVAPGVFGPGKDEASQYSHLKDYFIRNNKKNVVDMKGKILFTKMTQHPYTFTYSPEEKEFYDAMTAFISAGYMYAKTLGNAGSAVGLLLSCLQKIASSSIAAISSALKNRKEALEGKATAYKNFLSNYGEDEREGFDDEATISVQTLAEPLKLMENEIDHINLLLEKATKVTSETRINRIVEIIKEKYPNDQVLLFTEYKRTQSLMMTELMKVWGDNSVTIINGDESLKDVVYPDGCSRDISISRNDACEKFNNGEVRFLISTEAAGEGIDLQKNCHVLIHIDLPWNPMRLHQRVGRVHRLGQTHDVEVVSVRNPDNIESKIWGYLEEKIDQIQKMLSESMDDPDDMMQIVLGMQSSQFFTDVMEKTDFAEAKQSVDKWFDKTTGKFGGESAVDTATKLGLNASKFNLSGLDDIPKLDLPNLVSFMKRALEVRGKRLMYEEADDTYRFNIPNEWRTFGVRAVVNKAVFRRQLNDGEKQSDIIGVGSKVVNNALEDASRFENSVVHISGTNSYFVYSVMESSSRGNESGNPQLFVVNYDANSQAVKEMSIDGFYQFLENVKSSQDTNAGYLKNVPEIVQELAEQKKVSLNMTSPNMRLEGILCGASCA</sequence>
<dbReference type="SMART" id="SM00487">
    <property type="entry name" value="DEXDc"/>
    <property type="match status" value="1"/>
</dbReference>
<keyword evidence="3 7" id="KW-0347">Helicase</keyword>
<dbReference type="GO" id="GO:0004386">
    <property type="term" value="F:helicase activity"/>
    <property type="evidence" value="ECO:0007669"/>
    <property type="project" value="UniProtKB-KW"/>
</dbReference>
<feature type="domain" description="Helicase ATP-binding" evidence="5">
    <location>
        <begin position="103"/>
        <end position="274"/>
    </location>
</feature>
<dbReference type="InterPro" id="IPR038718">
    <property type="entry name" value="SNF2-like_sf"/>
</dbReference>
<name>A0ABN3YT09_FIBSS</name>
<dbReference type="InterPro" id="IPR027417">
    <property type="entry name" value="P-loop_NTPase"/>
</dbReference>
<evidence type="ECO:0000256" key="3">
    <source>
        <dbReference type="ARBA" id="ARBA00022806"/>
    </source>
</evidence>
<dbReference type="PROSITE" id="PS51194">
    <property type="entry name" value="HELICASE_CTER"/>
    <property type="match status" value="1"/>
</dbReference>
<dbReference type="PANTHER" id="PTHR10799">
    <property type="entry name" value="SNF2/RAD54 HELICASE FAMILY"/>
    <property type="match status" value="1"/>
</dbReference>
<evidence type="ECO:0000256" key="2">
    <source>
        <dbReference type="ARBA" id="ARBA00022801"/>
    </source>
</evidence>
<dbReference type="CDD" id="cd18793">
    <property type="entry name" value="SF2_C_SNF"/>
    <property type="match status" value="1"/>
</dbReference>
<dbReference type="InterPro" id="IPR057342">
    <property type="entry name" value="DEXDc_RapA"/>
</dbReference>
<dbReference type="CDD" id="cd18011">
    <property type="entry name" value="DEXDc_RapA"/>
    <property type="match status" value="1"/>
</dbReference>
<evidence type="ECO:0000256" key="4">
    <source>
        <dbReference type="ARBA" id="ARBA00022840"/>
    </source>
</evidence>
<dbReference type="EMBL" id="CP001792">
    <property type="protein sequence ID" value="ACX74653.1"/>
    <property type="molecule type" value="Genomic_DNA"/>
</dbReference>
<dbReference type="Proteomes" id="UP000001497">
    <property type="component" value="Chromosome"/>
</dbReference>
<protein>
    <submittedName>
        <fullName evidence="7">Helicase domain protein</fullName>
    </submittedName>
</protein>
<dbReference type="SMART" id="SM00490">
    <property type="entry name" value="HELICc"/>
    <property type="match status" value="1"/>
</dbReference>
<dbReference type="Gene3D" id="3.40.50.300">
    <property type="entry name" value="P-loop containing nucleotide triphosphate hydrolases"/>
    <property type="match status" value="1"/>
</dbReference>
<dbReference type="Gene3D" id="3.40.50.10810">
    <property type="entry name" value="Tandem AAA-ATPase domain"/>
    <property type="match status" value="1"/>
</dbReference>
<evidence type="ECO:0000259" key="5">
    <source>
        <dbReference type="PROSITE" id="PS51192"/>
    </source>
</evidence>
<accession>A0ABN3YT09</accession>
<keyword evidence="2" id="KW-0378">Hydrolase</keyword>
<evidence type="ECO:0000313" key="8">
    <source>
        <dbReference type="Proteomes" id="UP000001497"/>
    </source>
</evidence>
<evidence type="ECO:0000259" key="6">
    <source>
        <dbReference type="PROSITE" id="PS51194"/>
    </source>
</evidence>
<reference evidence="7" key="1">
    <citation type="submission" date="2009-10" db="EMBL/GenBank/DDBJ databases">
        <title>Complete sequence of Fibrobacter succinogenes subsp. succinogenes S85.</title>
        <authorList>
            <consortium name="US DOE Joint Genome Institute"/>
            <person name="Lucas S."/>
            <person name="Copeland A."/>
            <person name="Lapidus A."/>
            <person name="Glavina del Rio T."/>
            <person name="Tice H."/>
            <person name="Bruce D."/>
            <person name="Goodwin L."/>
            <person name="Pitluck S."/>
            <person name="Chertkov O."/>
            <person name="Detter J.C."/>
            <person name="Han C."/>
            <person name="Tapia R."/>
            <person name="Larimer F."/>
            <person name="Land M."/>
            <person name="Hauser L."/>
            <person name="Kyrpides N."/>
            <person name="Mikhailova N."/>
            <person name="Weimer P.J."/>
            <person name="Stevenson D.M."/>
            <person name="Boyum J."/>
            <person name="Brumm P.I."/>
            <person name="Mead D."/>
        </authorList>
    </citation>
    <scope>NUCLEOTIDE SEQUENCE [LARGE SCALE GENOMIC DNA]</scope>
    <source>
        <strain evidence="7">S85</strain>
    </source>
</reference>
<keyword evidence="8" id="KW-1185">Reference proteome</keyword>
<keyword evidence="1" id="KW-0547">Nucleotide-binding</keyword>
<organism evidence="7 8">
    <name type="scientific">Fibrobacter succinogenes (strain ATCC 19169 / S85)</name>
    <dbReference type="NCBI Taxonomy" id="59374"/>
    <lineage>
        <taxon>Bacteria</taxon>
        <taxon>Pseudomonadati</taxon>
        <taxon>Fibrobacterota</taxon>
        <taxon>Fibrobacteria</taxon>
        <taxon>Fibrobacterales</taxon>
        <taxon>Fibrobacteraceae</taxon>
        <taxon>Fibrobacter</taxon>
    </lineage>
</organism>
<feature type="domain" description="Helicase C-terminal" evidence="6">
    <location>
        <begin position="445"/>
        <end position="621"/>
    </location>
</feature>
<dbReference type="InterPro" id="IPR001650">
    <property type="entry name" value="Helicase_C-like"/>
</dbReference>
<proteinExistence type="predicted"/>
<gene>
    <name evidence="7" type="ordered locus">Fisuc_1048</name>
</gene>
<dbReference type="Pfam" id="PF00176">
    <property type="entry name" value="SNF2-rel_dom"/>
    <property type="match status" value="1"/>
</dbReference>
<keyword evidence="4" id="KW-0067">ATP-binding</keyword>
<dbReference type="Pfam" id="PF00271">
    <property type="entry name" value="Helicase_C"/>
    <property type="match status" value="1"/>
</dbReference>
<evidence type="ECO:0000313" key="7">
    <source>
        <dbReference type="EMBL" id="ACX74653.1"/>
    </source>
</evidence>